<keyword evidence="9" id="KW-0812">Transmembrane</keyword>
<keyword evidence="7" id="KW-0067">ATP-binding</keyword>
<dbReference type="InterPro" id="IPR011712">
    <property type="entry name" value="Sig_transdc_His_kin_sub3_dim/P"/>
</dbReference>
<dbReference type="Gene3D" id="1.20.5.1930">
    <property type="match status" value="1"/>
</dbReference>
<proteinExistence type="predicted"/>
<keyword evidence="6" id="KW-0418">Kinase</keyword>
<organism evidence="11 12">
    <name type="scientific">Virgisporangium aliadipatigenens</name>
    <dbReference type="NCBI Taxonomy" id="741659"/>
    <lineage>
        <taxon>Bacteria</taxon>
        <taxon>Bacillati</taxon>
        <taxon>Actinomycetota</taxon>
        <taxon>Actinomycetes</taxon>
        <taxon>Micromonosporales</taxon>
        <taxon>Micromonosporaceae</taxon>
        <taxon>Virgisporangium</taxon>
    </lineage>
</organism>
<evidence type="ECO:0000256" key="3">
    <source>
        <dbReference type="ARBA" id="ARBA00022553"/>
    </source>
</evidence>
<evidence type="ECO:0000256" key="8">
    <source>
        <dbReference type="ARBA" id="ARBA00023012"/>
    </source>
</evidence>
<comment type="catalytic activity">
    <reaction evidence="1">
        <text>ATP + protein L-histidine = ADP + protein N-phospho-L-histidine.</text>
        <dbReference type="EC" id="2.7.13.3"/>
    </reaction>
</comment>
<keyword evidence="9" id="KW-0472">Membrane</keyword>
<evidence type="ECO:0000259" key="10">
    <source>
        <dbReference type="Pfam" id="PF07730"/>
    </source>
</evidence>
<dbReference type="PANTHER" id="PTHR24421">
    <property type="entry name" value="NITRATE/NITRITE SENSOR PROTEIN NARX-RELATED"/>
    <property type="match status" value="1"/>
</dbReference>
<dbReference type="GO" id="GO:0005524">
    <property type="term" value="F:ATP binding"/>
    <property type="evidence" value="ECO:0007669"/>
    <property type="project" value="UniProtKB-KW"/>
</dbReference>
<sequence length="347" mass="35855">MTGLGPLALGPLAVAFAALLALPFLGRRRAYWPAGLAAAVSLLATAASLRLRPHYAELAGTLAIVECGALTLLTAVVARWSPRRAAVLVAAACWLAAALSVLRFLPDVSVIETVGACAVWGAGPAVAVVVGGYPRRSEERRIGAVAAARRAEQVALARDIHDFVAHDVSGIVVQAQSARFSGDPAELARALERIEAAGLQALAVLDRTVHALRADDAPLGLADLPALVERFEGTAHLDLPEVSDVPRDVGATAYRVVSESLTNVRRHALSAPSVRVTVRRSAGPALNVTVVNERPGARRPLLARAGGGGSGLAALRERVGLLGGTFAAGPHRGGWRVAAVLPWGPAS</sequence>
<dbReference type="SUPFAM" id="SSF55874">
    <property type="entry name" value="ATPase domain of HSP90 chaperone/DNA topoisomerase II/histidine kinase"/>
    <property type="match status" value="1"/>
</dbReference>
<name>A0A8J3YFD7_9ACTN</name>
<feature type="transmembrane region" description="Helical" evidence="9">
    <location>
        <begin position="6"/>
        <end position="25"/>
    </location>
</feature>
<keyword evidence="4" id="KW-0808">Transferase</keyword>
<protein>
    <recommendedName>
        <fullName evidence="2">histidine kinase</fullName>
        <ecNumber evidence="2">2.7.13.3</ecNumber>
    </recommendedName>
</protein>
<dbReference type="Gene3D" id="3.30.565.10">
    <property type="entry name" value="Histidine kinase-like ATPase, C-terminal domain"/>
    <property type="match status" value="1"/>
</dbReference>
<dbReference type="EC" id="2.7.13.3" evidence="2"/>
<dbReference type="InterPro" id="IPR050482">
    <property type="entry name" value="Sensor_HK_TwoCompSys"/>
</dbReference>
<evidence type="ECO:0000256" key="7">
    <source>
        <dbReference type="ARBA" id="ARBA00022840"/>
    </source>
</evidence>
<feature type="domain" description="Signal transduction histidine kinase subgroup 3 dimerisation and phosphoacceptor" evidence="10">
    <location>
        <begin position="155"/>
        <end position="215"/>
    </location>
</feature>
<evidence type="ECO:0000256" key="5">
    <source>
        <dbReference type="ARBA" id="ARBA00022741"/>
    </source>
</evidence>
<keyword evidence="5" id="KW-0547">Nucleotide-binding</keyword>
<keyword evidence="12" id="KW-1185">Reference proteome</keyword>
<dbReference type="GO" id="GO:0046983">
    <property type="term" value="F:protein dimerization activity"/>
    <property type="evidence" value="ECO:0007669"/>
    <property type="project" value="InterPro"/>
</dbReference>
<dbReference type="GO" id="GO:0000155">
    <property type="term" value="F:phosphorelay sensor kinase activity"/>
    <property type="evidence" value="ECO:0007669"/>
    <property type="project" value="InterPro"/>
</dbReference>
<feature type="transmembrane region" description="Helical" evidence="9">
    <location>
        <begin position="55"/>
        <end position="78"/>
    </location>
</feature>
<evidence type="ECO:0000313" key="11">
    <source>
        <dbReference type="EMBL" id="GIJ43412.1"/>
    </source>
</evidence>
<evidence type="ECO:0000256" key="1">
    <source>
        <dbReference type="ARBA" id="ARBA00000085"/>
    </source>
</evidence>
<evidence type="ECO:0000313" key="12">
    <source>
        <dbReference type="Proteomes" id="UP000619260"/>
    </source>
</evidence>
<keyword evidence="3" id="KW-0597">Phosphoprotein</keyword>
<dbReference type="RefSeq" id="WP_203896999.1">
    <property type="nucleotide sequence ID" value="NZ_BOPF01000002.1"/>
</dbReference>
<comment type="caution">
    <text evidence="11">The sequence shown here is derived from an EMBL/GenBank/DDBJ whole genome shotgun (WGS) entry which is preliminary data.</text>
</comment>
<gene>
    <name evidence="11" type="ORF">Val02_02980</name>
</gene>
<dbReference type="EMBL" id="BOPF01000002">
    <property type="protein sequence ID" value="GIJ43412.1"/>
    <property type="molecule type" value="Genomic_DNA"/>
</dbReference>
<dbReference type="GO" id="GO:0016020">
    <property type="term" value="C:membrane"/>
    <property type="evidence" value="ECO:0007669"/>
    <property type="project" value="InterPro"/>
</dbReference>
<reference evidence="11" key="1">
    <citation type="submission" date="2021-01" db="EMBL/GenBank/DDBJ databases">
        <title>Whole genome shotgun sequence of Virgisporangium aliadipatigenens NBRC 105644.</title>
        <authorList>
            <person name="Komaki H."/>
            <person name="Tamura T."/>
        </authorList>
    </citation>
    <scope>NUCLEOTIDE SEQUENCE</scope>
    <source>
        <strain evidence="11">NBRC 105644</strain>
    </source>
</reference>
<keyword evidence="8" id="KW-0902">Two-component regulatory system</keyword>
<dbReference type="PANTHER" id="PTHR24421:SF10">
    <property type="entry name" value="NITRATE_NITRITE SENSOR PROTEIN NARQ"/>
    <property type="match status" value="1"/>
</dbReference>
<dbReference type="AlphaFoldDB" id="A0A8J3YFD7"/>
<evidence type="ECO:0000256" key="6">
    <source>
        <dbReference type="ARBA" id="ARBA00022777"/>
    </source>
</evidence>
<dbReference type="Pfam" id="PF07730">
    <property type="entry name" value="HisKA_3"/>
    <property type="match status" value="1"/>
</dbReference>
<evidence type="ECO:0000256" key="2">
    <source>
        <dbReference type="ARBA" id="ARBA00012438"/>
    </source>
</evidence>
<feature type="transmembrane region" description="Helical" evidence="9">
    <location>
        <begin position="111"/>
        <end position="133"/>
    </location>
</feature>
<dbReference type="Proteomes" id="UP000619260">
    <property type="component" value="Unassembled WGS sequence"/>
</dbReference>
<evidence type="ECO:0000256" key="4">
    <source>
        <dbReference type="ARBA" id="ARBA00022679"/>
    </source>
</evidence>
<feature type="transmembrane region" description="Helical" evidence="9">
    <location>
        <begin position="85"/>
        <end position="105"/>
    </location>
</feature>
<dbReference type="InterPro" id="IPR036890">
    <property type="entry name" value="HATPase_C_sf"/>
</dbReference>
<feature type="transmembrane region" description="Helical" evidence="9">
    <location>
        <begin position="30"/>
        <end position="49"/>
    </location>
</feature>
<evidence type="ECO:0000256" key="9">
    <source>
        <dbReference type="SAM" id="Phobius"/>
    </source>
</evidence>
<keyword evidence="9" id="KW-1133">Transmembrane helix</keyword>
<accession>A0A8J3YFD7</accession>